<sequence>MSDMSEWKCPGQDRSFWKITDIFESNCPHCGGIIEFWKDDITVKCPRCKKIVVNPKFDPGCAAWCEYADKCLGSIADDIQSHPDIIKTRLKANVRKYFLEQPELMGLSLKAGEYAEKLAEKLQVSPLIPIVAAYCHKIAEKDVRQELAQKVKLPIEIYEKVEKLLSGEGDEKESSIIFDAIKLADLHHKTLDELNSEFDKWQSELRLSETRELAQKIYEMKKNRSQKKN</sequence>
<dbReference type="Proteomes" id="UP000029669">
    <property type="component" value="Chromosome"/>
</dbReference>
<reference evidence="2" key="1">
    <citation type="journal article" date="2015" name="Genome Announc.">
        <title>Whole-Genome Sequences of 80 Environmental and Clinical Isolates of Burkholderia pseudomallei.</title>
        <authorList>
            <person name="Johnson S.L."/>
            <person name="Baker A.L."/>
            <person name="Chain P.S."/>
            <person name="Currie B.J."/>
            <person name="Daligault H.E."/>
            <person name="Davenport K.W."/>
            <person name="Davis C.B."/>
            <person name="Inglis T.J."/>
            <person name="Kaestli M."/>
            <person name="Koren S."/>
            <person name="Mayo M."/>
            <person name="Merritt A.J."/>
            <person name="Price E.P."/>
            <person name="Sarovich D.S."/>
            <person name="Warner J."/>
            <person name="Rosovitz M.J."/>
        </authorList>
    </citation>
    <scope>NUCLEOTIDE SEQUENCE [LARGE SCALE GENOMIC DNA]</scope>
    <source>
        <strain evidence="2">DSM 2030</strain>
    </source>
</reference>
<protein>
    <recommendedName>
        <fullName evidence="3">Phosphohydrolase</fullName>
    </recommendedName>
</protein>
<evidence type="ECO:0000313" key="2">
    <source>
        <dbReference type="Proteomes" id="UP000029669"/>
    </source>
</evidence>
<organism evidence="1 2">
    <name type="scientific">Thermoanaerobacter kivui</name>
    <name type="common">Acetogenium kivui</name>
    <dbReference type="NCBI Taxonomy" id="2325"/>
    <lineage>
        <taxon>Bacteria</taxon>
        <taxon>Bacillati</taxon>
        <taxon>Bacillota</taxon>
        <taxon>Clostridia</taxon>
        <taxon>Thermoanaerobacterales</taxon>
        <taxon>Thermoanaerobacteraceae</taxon>
        <taxon>Thermoanaerobacter</taxon>
    </lineage>
</organism>
<gene>
    <name evidence="1" type="ORF">TKV_c19760</name>
</gene>
<keyword evidence="2" id="KW-1185">Reference proteome</keyword>
<dbReference type="EMBL" id="CP009170">
    <property type="protein sequence ID" value="AIS53120.1"/>
    <property type="molecule type" value="Genomic_DNA"/>
</dbReference>
<accession>A0A097ATF6</accession>
<dbReference type="OrthoDB" id="155250at2"/>
<name>A0A097ATF6_THEKI</name>
<dbReference type="AlphaFoldDB" id="A0A097ATF6"/>
<evidence type="ECO:0008006" key="3">
    <source>
        <dbReference type="Google" id="ProtNLM"/>
    </source>
</evidence>
<dbReference type="eggNOG" id="COG1418">
    <property type="taxonomic scope" value="Bacteria"/>
</dbReference>
<proteinExistence type="predicted"/>
<dbReference type="RefSeq" id="WP_052392252.1">
    <property type="nucleotide sequence ID" value="NZ_CP009170.1"/>
</dbReference>
<dbReference type="HOGENOM" id="CLU_105442_0_0_9"/>
<dbReference type="STRING" id="2325.TKV_c19760"/>
<dbReference type="KEGG" id="tki:TKV_c19760"/>
<evidence type="ECO:0000313" key="1">
    <source>
        <dbReference type="EMBL" id="AIS53120.1"/>
    </source>
</evidence>